<dbReference type="PANTHER" id="PTHR33540:SF2">
    <property type="entry name" value="TRNA THREONYLCARBAMOYLADENOSINE BIOSYNTHESIS PROTEIN TSAE"/>
    <property type="match status" value="1"/>
</dbReference>
<dbReference type="RefSeq" id="WP_157708845.1">
    <property type="nucleotide sequence ID" value="NZ_CP034348.1"/>
</dbReference>
<dbReference type="GO" id="GO:0005737">
    <property type="term" value="C:cytoplasm"/>
    <property type="evidence" value="ECO:0007669"/>
    <property type="project" value="UniProtKB-SubCell"/>
</dbReference>
<dbReference type="InterPro" id="IPR027417">
    <property type="entry name" value="P-loop_NTPase"/>
</dbReference>
<evidence type="ECO:0000256" key="3">
    <source>
        <dbReference type="ARBA" id="ARBA00019010"/>
    </source>
</evidence>
<dbReference type="GO" id="GO:0002949">
    <property type="term" value="P:tRNA threonylcarbamoyladenosine modification"/>
    <property type="evidence" value="ECO:0007669"/>
    <property type="project" value="InterPro"/>
</dbReference>
<evidence type="ECO:0000313" key="11">
    <source>
        <dbReference type="EMBL" id="QGY00165.1"/>
    </source>
</evidence>
<dbReference type="EMBL" id="CP034348">
    <property type="protein sequence ID" value="QGY00165.1"/>
    <property type="molecule type" value="Genomic_DNA"/>
</dbReference>
<evidence type="ECO:0000256" key="4">
    <source>
        <dbReference type="ARBA" id="ARBA00022490"/>
    </source>
</evidence>
<sequence length="158" mass="17160">MTASPQVLLSHSPDHTARIARHLAADLKPGDVLLLSGDIGAGKTHFARSAIQSLLTVPEDIPSPTYTLIQSYETASGEVWHADLYRLSDVSEIEELGLLDAFDTAICLVEWPDRLGDLAPASALSLSFAQGAADDARQIRFDWNSDRWSSLMKELADA</sequence>
<name>A0A6I6IVR1_9RHOB</name>
<reference evidence="12" key="1">
    <citation type="submission" date="2018-12" db="EMBL/GenBank/DDBJ databases">
        <title>Complete genome sequence of Roseovarius sp. MME-070.</title>
        <authorList>
            <person name="Nam Y.-D."/>
            <person name="Kang J."/>
            <person name="Chung W.-H."/>
            <person name="Park Y.S."/>
        </authorList>
    </citation>
    <scope>NUCLEOTIDE SEQUENCE [LARGE SCALE GENOMIC DNA]</scope>
    <source>
        <strain evidence="12">MME-070</strain>
    </source>
</reference>
<organism evidence="11 12">
    <name type="scientific">Roseovarius faecimaris</name>
    <dbReference type="NCBI Taxonomy" id="2494550"/>
    <lineage>
        <taxon>Bacteria</taxon>
        <taxon>Pseudomonadati</taxon>
        <taxon>Pseudomonadota</taxon>
        <taxon>Alphaproteobacteria</taxon>
        <taxon>Rhodobacterales</taxon>
        <taxon>Roseobacteraceae</taxon>
        <taxon>Roseovarius</taxon>
    </lineage>
</organism>
<dbReference type="SUPFAM" id="SSF52540">
    <property type="entry name" value="P-loop containing nucleoside triphosphate hydrolases"/>
    <property type="match status" value="1"/>
</dbReference>
<comment type="subcellular location">
    <subcellularLocation>
        <location evidence="1">Cytoplasm</location>
    </subcellularLocation>
</comment>
<evidence type="ECO:0000256" key="1">
    <source>
        <dbReference type="ARBA" id="ARBA00004496"/>
    </source>
</evidence>
<evidence type="ECO:0000313" key="12">
    <source>
        <dbReference type="Proteomes" id="UP000428330"/>
    </source>
</evidence>
<dbReference type="GO" id="GO:0046872">
    <property type="term" value="F:metal ion binding"/>
    <property type="evidence" value="ECO:0007669"/>
    <property type="project" value="UniProtKB-KW"/>
</dbReference>
<keyword evidence="11" id="KW-0808">Transferase</keyword>
<keyword evidence="6" id="KW-0479">Metal-binding</keyword>
<evidence type="ECO:0000256" key="6">
    <source>
        <dbReference type="ARBA" id="ARBA00022723"/>
    </source>
</evidence>
<dbReference type="GO" id="GO:0016740">
    <property type="term" value="F:transferase activity"/>
    <property type="evidence" value="ECO:0007669"/>
    <property type="project" value="UniProtKB-KW"/>
</dbReference>
<dbReference type="OrthoDB" id="9800307at2"/>
<dbReference type="PANTHER" id="PTHR33540">
    <property type="entry name" value="TRNA THREONYLCARBAMOYLADENOSINE BIOSYNTHESIS PROTEIN TSAE"/>
    <property type="match status" value="1"/>
</dbReference>
<dbReference type="NCBIfam" id="TIGR00150">
    <property type="entry name" value="T6A_YjeE"/>
    <property type="match status" value="1"/>
</dbReference>
<evidence type="ECO:0000256" key="7">
    <source>
        <dbReference type="ARBA" id="ARBA00022741"/>
    </source>
</evidence>
<dbReference type="GO" id="GO:0005524">
    <property type="term" value="F:ATP binding"/>
    <property type="evidence" value="ECO:0007669"/>
    <property type="project" value="UniProtKB-KW"/>
</dbReference>
<dbReference type="Pfam" id="PF02367">
    <property type="entry name" value="TsaE"/>
    <property type="match status" value="1"/>
</dbReference>
<dbReference type="AlphaFoldDB" id="A0A6I6IVR1"/>
<evidence type="ECO:0000256" key="2">
    <source>
        <dbReference type="ARBA" id="ARBA00007599"/>
    </source>
</evidence>
<keyword evidence="7" id="KW-0547">Nucleotide-binding</keyword>
<evidence type="ECO:0000256" key="5">
    <source>
        <dbReference type="ARBA" id="ARBA00022694"/>
    </source>
</evidence>
<dbReference type="Gene3D" id="3.40.50.300">
    <property type="entry name" value="P-loop containing nucleotide triphosphate hydrolases"/>
    <property type="match status" value="1"/>
</dbReference>
<dbReference type="KEGG" id="rom:EI983_18610"/>
<keyword evidence="8" id="KW-0067">ATP-binding</keyword>
<gene>
    <name evidence="11" type="primary">tsaE</name>
    <name evidence="11" type="ORF">EI983_18610</name>
</gene>
<protein>
    <recommendedName>
        <fullName evidence="3">tRNA threonylcarbamoyladenosine biosynthesis protein TsaE</fullName>
    </recommendedName>
    <alternativeName>
        <fullName evidence="10">t(6)A37 threonylcarbamoyladenosine biosynthesis protein TsaE</fullName>
    </alternativeName>
</protein>
<dbReference type="InterPro" id="IPR003442">
    <property type="entry name" value="T6A_TsaE"/>
</dbReference>
<evidence type="ECO:0000256" key="9">
    <source>
        <dbReference type="ARBA" id="ARBA00022842"/>
    </source>
</evidence>
<evidence type="ECO:0000256" key="8">
    <source>
        <dbReference type="ARBA" id="ARBA00022840"/>
    </source>
</evidence>
<keyword evidence="12" id="KW-1185">Reference proteome</keyword>
<comment type="similarity">
    <text evidence="2">Belongs to the TsaE family.</text>
</comment>
<proteinExistence type="inferred from homology"/>
<accession>A0A6I6IVR1</accession>
<dbReference type="Proteomes" id="UP000428330">
    <property type="component" value="Chromosome"/>
</dbReference>
<keyword evidence="9" id="KW-0460">Magnesium</keyword>
<keyword evidence="5" id="KW-0819">tRNA processing</keyword>
<evidence type="ECO:0000256" key="10">
    <source>
        <dbReference type="ARBA" id="ARBA00032441"/>
    </source>
</evidence>
<keyword evidence="4" id="KW-0963">Cytoplasm</keyword>